<keyword evidence="6" id="KW-1185">Reference proteome</keyword>
<feature type="region of interest" description="Disordered" evidence="5">
    <location>
        <begin position="353"/>
        <end position="512"/>
    </location>
</feature>
<feature type="compositionally biased region" description="Basic and acidic residues" evidence="5">
    <location>
        <begin position="353"/>
        <end position="374"/>
    </location>
</feature>
<reference evidence="7" key="1">
    <citation type="submission" date="2025-08" db="UniProtKB">
        <authorList>
            <consortium name="RefSeq"/>
        </authorList>
    </citation>
    <scope>IDENTIFICATION</scope>
    <source>
        <strain evidence="7">OHB3-1</strain>
    </source>
</reference>
<dbReference type="GeneID" id="111015930"/>
<evidence type="ECO:0000256" key="2">
    <source>
        <dbReference type="ARBA" id="ARBA00017589"/>
    </source>
</evidence>
<dbReference type="InterPro" id="IPR019038">
    <property type="entry name" value="POLD3"/>
</dbReference>
<dbReference type="InterPro" id="IPR041913">
    <property type="entry name" value="POLD3_sf"/>
</dbReference>
<dbReference type="FunFam" id="3.90.1030.20:FF:000002">
    <property type="entry name" value="DNA polymerase delta subunit"/>
    <property type="match status" value="1"/>
</dbReference>
<gene>
    <name evidence="7" type="primary">LOC111015930</name>
</gene>
<sequence>MAEIETLGILMDIESLVTDKLQVVSYKWLSRNYLISSDTAKRLLREFVEKHESGFEVVYALSGWLKNDPQSYHIRLVSGSELTEAKQDFDGTCSIQVYSVQASIPKDPAALWNAEFVQAEELFKQPYSVDNCLRDNRFCGISNSYVKRCIDGMPATAAAPQPKSIVDAESTKKNTICQNPQLQKGEMQKPSPNVGLQVPTVVKEVKGEDNGTKSFQQASKPTSDKVKVSSLPANKKKAQSDKTSFNTGGSLTNLWGRVPAKSKLSDNYGDVNRVVANPTVSSAEAQICAHEAVQNVNSDDDDQDVNIKRTPNDSGRKRRVVLDFSDDEDFDDAVNLASPEYPKGQSCLDQKQNTELHKEKVNNDEQLKVEEISESKQSSVGEKHHHSSAEKNEVCAHENDTNEREKPTGAAPASPPKRKKVLRTKIDERGREVNEVVWEGEEQEQKKDDVGSMKKSDHKAAEATTTNRPSAAKKSPALGSSATNPGVKAGAKKGGNATGPKQGNILSFFKRV</sequence>
<keyword evidence="4" id="KW-0539">Nucleus</keyword>
<dbReference type="GO" id="GO:0006297">
    <property type="term" value="P:nucleotide-excision repair, DNA gap filling"/>
    <property type="evidence" value="ECO:0007669"/>
    <property type="project" value="TreeGrafter"/>
</dbReference>
<dbReference type="PANTHER" id="PTHR17598">
    <property type="entry name" value="DNA POLYMERASE DELTA SUBUNIT 3"/>
    <property type="match status" value="1"/>
</dbReference>
<dbReference type="Proteomes" id="UP000504603">
    <property type="component" value="Unplaced"/>
</dbReference>
<evidence type="ECO:0000256" key="1">
    <source>
        <dbReference type="ARBA" id="ARBA00004123"/>
    </source>
</evidence>
<feature type="compositionally biased region" description="Basic and acidic residues" evidence="5">
    <location>
        <begin position="424"/>
        <end position="434"/>
    </location>
</feature>
<dbReference type="GO" id="GO:0003887">
    <property type="term" value="F:DNA-directed DNA polymerase activity"/>
    <property type="evidence" value="ECO:0007669"/>
    <property type="project" value="TreeGrafter"/>
</dbReference>
<evidence type="ECO:0000313" key="7">
    <source>
        <dbReference type="RefSeq" id="XP_022147187.1"/>
    </source>
</evidence>
<comment type="subcellular location">
    <subcellularLocation>
        <location evidence="1">Nucleus</location>
    </subcellularLocation>
</comment>
<dbReference type="Gene3D" id="3.90.1030.20">
    <property type="entry name" value="DNA polymerase delta, p66 (Cdc27) subunit, wHTH domain"/>
    <property type="match status" value="1"/>
</dbReference>
<dbReference type="GO" id="GO:1904161">
    <property type="term" value="P:DNA synthesis involved in UV-damage excision repair"/>
    <property type="evidence" value="ECO:0007669"/>
    <property type="project" value="TreeGrafter"/>
</dbReference>
<evidence type="ECO:0000313" key="6">
    <source>
        <dbReference type="Proteomes" id="UP000504603"/>
    </source>
</evidence>
<feature type="compositionally biased region" description="Basic and acidic residues" evidence="5">
    <location>
        <begin position="443"/>
        <end position="461"/>
    </location>
</feature>
<dbReference type="Pfam" id="PF09507">
    <property type="entry name" value="CDC27"/>
    <property type="match status" value="1"/>
</dbReference>
<dbReference type="PANTHER" id="PTHR17598:SF13">
    <property type="entry name" value="DNA POLYMERASE DELTA SUBUNIT 3"/>
    <property type="match status" value="1"/>
</dbReference>
<accession>A0A6J1D1P3</accession>
<evidence type="ECO:0000256" key="4">
    <source>
        <dbReference type="ARBA" id="ARBA00023242"/>
    </source>
</evidence>
<evidence type="ECO:0000256" key="3">
    <source>
        <dbReference type="ARBA" id="ARBA00022705"/>
    </source>
</evidence>
<feature type="compositionally biased region" description="Polar residues" evidence="5">
    <location>
        <begin position="212"/>
        <end position="221"/>
    </location>
</feature>
<dbReference type="AlphaFoldDB" id="A0A6J1D1P3"/>
<dbReference type="KEGG" id="mcha:111015930"/>
<proteinExistence type="predicted"/>
<name>A0A6J1D1P3_MOMCH</name>
<keyword evidence="3" id="KW-0235">DNA replication</keyword>
<dbReference type="RefSeq" id="XP_022147187.1">
    <property type="nucleotide sequence ID" value="XM_022291495.1"/>
</dbReference>
<dbReference type="GO" id="GO:0006271">
    <property type="term" value="P:DNA strand elongation involved in DNA replication"/>
    <property type="evidence" value="ECO:0007669"/>
    <property type="project" value="TreeGrafter"/>
</dbReference>
<feature type="compositionally biased region" description="Basic and acidic residues" evidence="5">
    <location>
        <begin position="387"/>
        <end position="407"/>
    </location>
</feature>
<protein>
    <recommendedName>
        <fullName evidence="2">DNA polymerase delta subunit 3</fullName>
    </recommendedName>
</protein>
<dbReference type="OrthoDB" id="514823at2759"/>
<organism evidence="6 7">
    <name type="scientific">Momordica charantia</name>
    <name type="common">Bitter gourd</name>
    <name type="synonym">Balsam pear</name>
    <dbReference type="NCBI Taxonomy" id="3673"/>
    <lineage>
        <taxon>Eukaryota</taxon>
        <taxon>Viridiplantae</taxon>
        <taxon>Streptophyta</taxon>
        <taxon>Embryophyta</taxon>
        <taxon>Tracheophyta</taxon>
        <taxon>Spermatophyta</taxon>
        <taxon>Magnoliopsida</taxon>
        <taxon>eudicotyledons</taxon>
        <taxon>Gunneridae</taxon>
        <taxon>Pentapetalae</taxon>
        <taxon>rosids</taxon>
        <taxon>fabids</taxon>
        <taxon>Cucurbitales</taxon>
        <taxon>Cucurbitaceae</taxon>
        <taxon>Momordiceae</taxon>
        <taxon>Momordica</taxon>
    </lineage>
</organism>
<dbReference type="GO" id="GO:0043625">
    <property type="term" value="C:delta DNA polymerase complex"/>
    <property type="evidence" value="ECO:0007669"/>
    <property type="project" value="InterPro"/>
</dbReference>
<feature type="region of interest" description="Disordered" evidence="5">
    <location>
        <begin position="206"/>
        <end position="249"/>
    </location>
</feature>
<evidence type="ECO:0000256" key="5">
    <source>
        <dbReference type="SAM" id="MobiDB-lite"/>
    </source>
</evidence>